<evidence type="ECO:0000256" key="1">
    <source>
        <dbReference type="SAM" id="MobiDB-lite"/>
    </source>
</evidence>
<organism evidence="3 4">
    <name type="scientific">Bimuria novae-zelandiae CBS 107.79</name>
    <dbReference type="NCBI Taxonomy" id="1447943"/>
    <lineage>
        <taxon>Eukaryota</taxon>
        <taxon>Fungi</taxon>
        <taxon>Dikarya</taxon>
        <taxon>Ascomycota</taxon>
        <taxon>Pezizomycotina</taxon>
        <taxon>Dothideomycetes</taxon>
        <taxon>Pleosporomycetidae</taxon>
        <taxon>Pleosporales</taxon>
        <taxon>Massarineae</taxon>
        <taxon>Didymosphaeriaceae</taxon>
        <taxon>Bimuria</taxon>
    </lineage>
</organism>
<keyword evidence="4" id="KW-1185">Reference proteome</keyword>
<keyword evidence="2" id="KW-0812">Transmembrane</keyword>
<keyword evidence="2" id="KW-1133">Transmembrane helix</keyword>
<feature type="compositionally biased region" description="Basic and acidic residues" evidence="1">
    <location>
        <begin position="38"/>
        <end position="57"/>
    </location>
</feature>
<protein>
    <submittedName>
        <fullName evidence="3">Uncharacterized protein</fullName>
    </submittedName>
</protein>
<feature type="region of interest" description="Disordered" evidence="1">
    <location>
        <begin position="38"/>
        <end position="68"/>
    </location>
</feature>
<evidence type="ECO:0000256" key="2">
    <source>
        <dbReference type="SAM" id="Phobius"/>
    </source>
</evidence>
<evidence type="ECO:0000313" key="3">
    <source>
        <dbReference type="EMBL" id="KAF1979897.1"/>
    </source>
</evidence>
<evidence type="ECO:0000313" key="4">
    <source>
        <dbReference type="Proteomes" id="UP000800036"/>
    </source>
</evidence>
<gene>
    <name evidence="3" type="ORF">BU23DRAFT_549075</name>
</gene>
<keyword evidence="2" id="KW-0472">Membrane</keyword>
<proteinExistence type="predicted"/>
<dbReference type="Proteomes" id="UP000800036">
    <property type="component" value="Unassembled WGS sequence"/>
</dbReference>
<feature type="transmembrane region" description="Helical" evidence="2">
    <location>
        <begin position="13"/>
        <end position="31"/>
    </location>
</feature>
<reference evidence="3" key="1">
    <citation type="journal article" date="2020" name="Stud. Mycol.">
        <title>101 Dothideomycetes genomes: a test case for predicting lifestyles and emergence of pathogens.</title>
        <authorList>
            <person name="Haridas S."/>
            <person name="Albert R."/>
            <person name="Binder M."/>
            <person name="Bloem J."/>
            <person name="Labutti K."/>
            <person name="Salamov A."/>
            <person name="Andreopoulos B."/>
            <person name="Baker S."/>
            <person name="Barry K."/>
            <person name="Bills G."/>
            <person name="Bluhm B."/>
            <person name="Cannon C."/>
            <person name="Castanera R."/>
            <person name="Culley D."/>
            <person name="Daum C."/>
            <person name="Ezra D."/>
            <person name="Gonzalez J."/>
            <person name="Henrissat B."/>
            <person name="Kuo A."/>
            <person name="Liang C."/>
            <person name="Lipzen A."/>
            <person name="Lutzoni F."/>
            <person name="Magnuson J."/>
            <person name="Mondo S."/>
            <person name="Nolan M."/>
            <person name="Ohm R."/>
            <person name="Pangilinan J."/>
            <person name="Park H.-J."/>
            <person name="Ramirez L."/>
            <person name="Alfaro M."/>
            <person name="Sun H."/>
            <person name="Tritt A."/>
            <person name="Yoshinaga Y."/>
            <person name="Zwiers L.-H."/>
            <person name="Turgeon B."/>
            <person name="Goodwin S."/>
            <person name="Spatafora J."/>
            <person name="Crous P."/>
            <person name="Grigoriev I."/>
        </authorList>
    </citation>
    <scope>NUCLEOTIDE SEQUENCE</scope>
    <source>
        <strain evidence="3">CBS 107.79</strain>
    </source>
</reference>
<dbReference type="EMBL" id="ML976657">
    <property type="protein sequence ID" value="KAF1979897.1"/>
    <property type="molecule type" value="Genomic_DNA"/>
</dbReference>
<sequence>MVDPNAKTILLKVILPAILAMLAFFAFVILLRHCAKPRKDAEQGDMRAEERREKERSGGALAAPTSIQKPDPAWKVGAYRHYLARL</sequence>
<accession>A0A6A5W350</accession>
<dbReference type="AlphaFoldDB" id="A0A6A5W350"/>
<name>A0A6A5W350_9PLEO</name>